<keyword evidence="3" id="KW-1185">Reference proteome</keyword>
<dbReference type="Proteomes" id="UP001189429">
    <property type="component" value="Unassembled WGS sequence"/>
</dbReference>
<feature type="region of interest" description="Disordered" evidence="1">
    <location>
        <begin position="460"/>
        <end position="557"/>
    </location>
</feature>
<reference evidence="2" key="1">
    <citation type="submission" date="2023-10" db="EMBL/GenBank/DDBJ databases">
        <authorList>
            <person name="Chen Y."/>
            <person name="Shah S."/>
            <person name="Dougan E. K."/>
            <person name="Thang M."/>
            <person name="Chan C."/>
        </authorList>
    </citation>
    <scope>NUCLEOTIDE SEQUENCE [LARGE SCALE GENOMIC DNA]</scope>
</reference>
<feature type="compositionally biased region" description="Basic and acidic residues" evidence="1">
    <location>
        <begin position="547"/>
        <end position="557"/>
    </location>
</feature>
<proteinExistence type="predicted"/>
<name>A0ABN9TVY9_9DINO</name>
<dbReference type="EMBL" id="CAUYUJ010015144">
    <property type="protein sequence ID" value="CAK0850388.1"/>
    <property type="molecule type" value="Genomic_DNA"/>
</dbReference>
<gene>
    <name evidence="2" type="ORF">PCOR1329_LOCUS42810</name>
</gene>
<accession>A0ABN9TVY9</accession>
<evidence type="ECO:0000313" key="2">
    <source>
        <dbReference type="EMBL" id="CAK0850388.1"/>
    </source>
</evidence>
<evidence type="ECO:0000313" key="3">
    <source>
        <dbReference type="Proteomes" id="UP001189429"/>
    </source>
</evidence>
<sequence length="557" mass="57974">MEVNGARAAADLGLAAAHAEVARLNTQLMAQKDKFVELLESVELVSGGDRELVDRLLAAVPFLSKMLAGQVLLLEELGYGSAGDAAVEEVDACPSKVWPLAVEPASATAAMVVLEAQVVGGEAEAISPTSCVEQEAQVVGGVALGEMIDPRESVGMSQSVQQASNHMIEKAHVEVVGAGPHVHPCVLVVANSCMVEASAWLDGWWPLLGDDPYGETSCFLEALYEDDLDRNWEEMVAEINASIRPMPTSYLTRSRDFGAFVQHPPSCLCISCFRSCCRDEAGDSGRAVPRCLRAGILRIGATILKPKATVKVRGQAGMVSAWPSHPLELPERLGLAQAVAERAAAPGTEAALRAGALAALGHEVLDRGGILGVRSEGTARCAVVVAASEGDVPSAACEAAALLLKGHSVSLAAPRGAALAAAEAVAEGLPQELLQAVECGDPLALPEAVHTVRFVGGPTASELWSERRPPRDYGGRGGGRRRARGAGAGQAPVGPEPLRPRAGGDPRPPRSPVGVSGALRGHGRPSCDRARGSVQARGPHGRGHLRGGREGRGRLRH</sequence>
<evidence type="ECO:0000256" key="1">
    <source>
        <dbReference type="SAM" id="MobiDB-lite"/>
    </source>
</evidence>
<organism evidence="2 3">
    <name type="scientific">Prorocentrum cordatum</name>
    <dbReference type="NCBI Taxonomy" id="2364126"/>
    <lineage>
        <taxon>Eukaryota</taxon>
        <taxon>Sar</taxon>
        <taxon>Alveolata</taxon>
        <taxon>Dinophyceae</taxon>
        <taxon>Prorocentrales</taxon>
        <taxon>Prorocentraceae</taxon>
        <taxon>Prorocentrum</taxon>
    </lineage>
</organism>
<feature type="compositionally biased region" description="Basic and acidic residues" evidence="1">
    <location>
        <begin position="464"/>
        <end position="474"/>
    </location>
</feature>
<protein>
    <submittedName>
        <fullName evidence="2">Uncharacterized protein</fullName>
    </submittedName>
</protein>
<comment type="caution">
    <text evidence="2">The sequence shown here is derived from an EMBL/GenBank/DDBJ whole genome shotgun (WGS) entry which is preliminary data.</text>
</comment>
<feature type="compositionally biased region" description="Basic and acidic residues" evidence="1">
    <location>
        <begin position="498"/>
        <end position="508"/>
    </location>
</feature>